<dbReference type="InterPro" id="IPR003599">
    <property type="entry name" value="Ig_sub"/>
</dbReference>
<keyword evidence="3" id="KW-0732">Signal</keyword>
<feature type="chain" id="PRO_5041690354" description="Ig-like domain-containing protein" evidence="3">
    <location>
        <begin position="20"/>
        <end position="203"/>
    </location>
</feature>
<dbReference type="Gene3D" id="2.60.40.10">
    <property type="entry name" value="Immunoglobulins"/>
    <property type="match status" value="1"/>
</dbReference>
<dbReference type="GO" id="GO:0030183">
    <property type="term" value="P:B cell differentiation"/>
    <property type="evidence" value="ECO:0007669"/>
    <property type="project" value="TreeGrafter"/>
</dbReference>
<name>A0AA88M6D2_TACVA</name>
<proteinExistence type="predicted"/>
<feature type="transmembrane region" description="Helical" evidence="2">
    <location>
        <begin position="180"/>
        <end position="201"/>
    </location>
</feature>
<evidence type="ECO:0000256" key="3">
    <source>
        <dbReference type="SAM" id="SignalP"/>
    </source>
</evidence>
<dbReference type="GO" id="GO:0019815">
    <property type="term" value="C:B cell receptor complex"/>
    <property type="evidence" value="ECO:0007669"/>
    <property type="project" value="TreeGrafter"/>
</dbReference>
<evidence type="ECO:0000256" key="1">
    <source>
        <dbReference type="ARBA" id="ARBA00023319"/>
    </source>
</evidence>
<dbReference type="CDD" id="cd00099">
    <property type="entry name" value="IgV"/>
    <property type="match status" value="1"/>
</dbReference>
<dbReference type="InterPro" id="IPR013106">
    <property type="entry name" value="Ig_V-set"/>
</dbReference>
<protein>
    <recommendedName>
        <fullName evidence="4">Ig-like domain-containing protein</fullName>
    </recommendedName>
</protein>
<dbReference type="Pfam" id="PF07686">
    <property type="entry name" value="V-set"/>
    <property type="match status" value="1"/>
</dbReference>
<keyword evidence="2" id="KW-0472">Membrane</keyword>
<keyword evidence="1" id="KW-0393">Immunoglobulin domain</keyword>
<keyword evidence="2" id="KW-1133">Transmembrane helix</keyword>
<gene>
    <name evidence="5" type="ORF">Q7C36_016686</name>
</gene>
<dbReference type="SUPFAM" id="SSF48726">
    <property type="entry name" value="Immunoglobulin"/>
    <property type="match status" value="1"/>
</dbReference>
<keyword evidence="2" id="KW-0812">Transmembrane</keyword>
<feature type="domain" description="Ig-like" evidence="4">
    <location>
        <begin position="3"/>
        <end position="108"/>
    </location>
</feature>
<dbReference type="GO" id="GO:0050853">
    <property type="term" value="P:B cell receptor signaling pathway"/>
    <property type="evidence" value="ECO:0007669"/>
    <property type="project" value="TreeGrafter"/>
</dbReference>
<dbReference type="InterPro" id="IPR036179">
    <property type="entry name" value="Ig-like_dom_sf"/>
</dbReference>
<keyword evidence="6" id="KW-1185">Reference proteome</keyword>
<accession>A0AA88M6D2</accession>
<reference evidence="5" key="1">
    <citation type="submission" date="2023-08" db="EMBL/GenBank/DDBJ databases">
        <title>Pelteobagrus vachellii genome.</title>
        <authorList>
            <person name="Liu H."/>
        </authorList>
    </citation>
    <scope>NUCLEOTIDE SEQUENCE</scope>
    <source>
        <strain evidence="5">PRFRI_2022a</strain>
        <tissue evidence="5">Muscle</tissue>
    </source>
</reference>
<evidence type="ECO:0000313" key="6">
    <source>
        <dbReference type="Proteomes" id="UP001187315"/>
    </source>
</evidence>
<dbReference type="InterPro" id="IPR013783">
    <property type="entry name" value="Ig-like_fold"/>
</dbReference>
<dbReference type="GO" id="GO:0009897">
    <property type="term" value="C:external side of plasma membrane"/>
    <property type="evidence" value="ECO:0007669"/>
    <property type="project" value="TreeGrafter"/>
</dbReference>
<dbReference type="AlphaFoldDB" id="A0AA88M6D2"/>
<sequence length="203" mass="23269">MLPNEFLFALIHLSAFVSSHIYVEQQPASVHLSEGENVTLSCHMRADEDMKISHFTVEWHRGDEHRQHKVKNISQLRGRLQEITNINQHSASLSLSMLKLNDTSKYFCIFFIRIDQKVLQHYTNGTNLVVQEELTTAMSILSTTVNTNNNTGNNTDADTEYENVNILHTFLIFLPLSLKFVSAMFICFYTLFSYTSVIIFCPG</sequence>
<dbReference type="InterPro" id="IPR007110">
    <property type="entry name" value="Ig-like_dom"/>
</dbReference>
<feature type="signal peptide" evidence="3">
    <location>
        <begin position="1"/>
        <end position="19"/>
    </location>
</feature>
<evidence type="ECO:0000313" key="5">
    <source>
        <dbReference type="EMBL" id="KAK2831600.1"/>
    </source>
</evidence>
<evidence type="ECO:0000259" key="4">
    <source>
        <dbReference type="PROSITE" id="PS50835"/>
    </source>
</evidence>
<dbReference type="PROSITE" id="PS50835">
    <property type="entry name" value="IG_LIKE"/>
    <property type="match status" value="1"/>
</dbReference>
<evidence type="ECO:0000256" key="2">
    <source>
        <dbReference type="SAM" id="Phobius"/>
    </source>
</evidence>
<comment type="caution">
    <text evidence="5">The sequence shown here is derived from an EMBL/GenBank/DDBJ whole genome shotgun (WGS) entry which is preliminary data.</text>
</comment>
<dbReference type="PANTHER" id="PTHR14334">
    <property type="entry name" value="B-CELL ANTIGEN RECEPTOR COMPLEX-ASSOCIATED PROTEIN"/>
    <property type="match status" value="1"/>
</dbReference>
<dbReference type="SMART" id="SM00409">
    <property type="entry name" value="IG"/>
    <property type="match status" value="1"/>
</dbReference>
<organism evidence="5 6">
    <name type="scientific">Tachysurus vachellii</name>
    <name type="common">Darkbarbel catfish</name>
    <name type="synonym">Pelteobagrus vachellii</name>
    <dbReference type="NCBI Taxonomy" id="175792"/>
    <lineage>
        <taxon>Eukaryota</taxon>
        <taxon>Metazoa</taxon>
        <taxon>Chordata</taxon>
        <taxon>Craniata</taxon>
        <taxon>Vertebrata</taxon>
        <taxon>Euteleostomi</taxon>
        <taxon>Actinopterygii</taxon>
        <taxon>Neopterygii</taxon>
        <taxon>Teleostei</taxon>
        <taxon>Ostariophysi</taxon>
        <taxon>Siluriformes</taxon>
        <taxon>Bagridae</taxon>
        <taxon>Tachysurus</taxon>
    </lineage>
</organism>
<dbReference type="Proteomes" id="UP001187315">
    <property type="component" value="Unassembled WGS sequence"/>
</dbReference>
<dbReference type="EMBL" id="JAVHJS010000017">
    <property type="protein sequence ID" value="KAK2831600.1"/>
    <property type="molecule type" value="Genomic_DNA"/>
</dbReference>